<gene>
    <name evidence="5" type="ORF">EV695_1081</name>
</gene>
<dbReference type="EMBL" id="SMFQ01000002">
    <property type="protein sequence ID" value="TCJ89219.1"/>
    <property type="molecule type" value="Genomic_DNA"/>
</dbReference>
<protein>
    <submittedName>
        <fullName evidence="5">5'-3' exonuclease</fullName>
    </submittedName>
</protein>
<dbReference type="Gene3D" id="3.40.50.1010">
    <property type="entry name" value="5'-nuclease"/>
    <property type="match status" value="1"/>
</dbReference>
<dbReference type="RefSeq" id="WP_207906951.1">
    <property type="nucleotide sequence ID" value="NZ_BAAAFU010000008.1"/>
</dbReference>
<evidence type="ECO:0000313" key="6">
    <source>
        <dbReference type="Proteomes" id="UP000294887"/>
    </source>
</evidence>
<dbReference type="PANTHER" id="PTHR42646">
    <property type="entry name" value="FLAP ENDONUCLEASE XNI"/>
    <property type="match status" value="1"/>
</dbReference>
<dbReference type="SUPFAM" id="SSF47807">
    <property type="entry name" value="5' to 3' exonuclease, C-terminal subdomain"/>
    <property type="match status" value="1"/>
</dbReference>
<evidence type="ECO:0000256" key="2">
    <source>
        <dbReference type="ARBA" id="ARBA00022801"/>
    </source>
</evidence>
<dbReference type="Gene3D" id="1.10.150.20">
    <property type="entry name" value="5' to 3' exonuclease, C-terminal subdomain"/>
    <property type="match status" value="1"/>
</dbReference>
<feature type="domain" description="5'-3' exonuclease" evidence="4">
    <location>
        <begin position="3"/>
        <end position="264"/>
    </location>
</feature>
<dbReference type="InterPro" id="IPR029060">
    <property type="entry name" value="PIN-like_dom_sf"/>
</dbReference>
<dbReference type="Pfam" id="PF02739">
    <property type="entry name" value="5_3_exonuc_N"/>
    <property type="match status" value="1"/>
</dbReference>
<evidence type="ECO:0000259" key="4">
    <source>
        <dbReference type="SMART" id="SM00475"/>
    </source>
</evidence>
<comment type="caution">
    <text evidence="5">The sequence shown here is derived from an EMBL/GenBank/DDBJ whole genome shotgun (WGS) entry which is preliminary data.</text>
</comment>
<dbReference type="InterPro" id="IPR002421">
    <property type="entry name" value="5-3_exonuclease"/>
</dbReference>
<dbReference type="AlphaFoldDB" id="A0A4R1F921"/>
<dbReference type="SMART" id="SM00279">
    <property type="entry name" value="HhH2"/>
    <property type="match status" value="1"/>
</dbReference>
<evidence type="ECO:0000256" key="3">
    <source>
        <dbReference type="ARBA" id="ARBA00023125"/>
    </source>
</evidence>
<proteinExistence type="predicted"/>
<dbReference type="Pfam" id="PF01367">
    <property type="entry name" value="5_3_exonuc"/>
    <property type="match status" value="1"/>
</dbReference>
<dbReference type="GO" id="GO:0033567">
    <property type="term" value="P:DNA replication, Okazaki fragment processing"/>
    <property type="evidence" value="ECO:0007669"/>
    <property type="project" value="InterPro"/>
</dbReference>
<name>A0A4R1F921_9GAMM</name>
<dbReference type="InterPro" id="IPR020046">
    <property type="entry name" value="5-3_exonucl_a-hlix_arch_N"/>
</dbReference>
<reference evidence="5 6" key="1">
    <citation type="submission" date="2019-03" db="EMBL/GenBank/DDBJ databases">
        <title>Genomic Encyclopedia of Type Strains, Phase IV (KMG-IV): sequencing the most valuable type-strain genomes for metagenomic binning, comparative biology and taxonomic classification.</title>
        <authorList>
            <person name="Goeker M."/>
        </authorList>
    </citation>
    <scope>NUCLEOTIDE SEQUENCE [LARGE SCALE GENOMIC DNA]</scope>
    <source>
        <strain evidence="5 6">DSM 24830</strain>
    </source>
</reference>
<dbReference type="SMART" id="SM00475">
    <property type="entry name" value="53EXOc"/>
    <property type="match status" value="1"/>
</dbReference>
<dbReference type="InterPro" id="IPR008918">
    <property type="entry name" value="HhH2"/>
</dbReference>
<dbReference type="InterPro" id="IPR020045">
    <property type="entry name" value="DNA_polI_H3TH"/>
</dbReference>
<keyword evidence="2" id="KW-0378">Hydrolase</keyword>
<dbReference type="CDD" id="cd09898">
    <property type="entry name" value="H3TH_53EXO"/>
    <property type="match status" value="1"/>
</dbReference>
<keyword evidence="6" id="KW-1185">Reference proteome</keyword>
<keyword evidence="5" id="KW-0269">Exonuclease</keyword>
<evidence type="ECO:0000256" key="1">
    <source>
        <dbReference type="ARBA" id="ARBA00022722"/>
    </source>
</evidence>
<dbReference type="GO" id="GO:0017108">
    <property type="term" value="F:5'-flap endonuclease activity"/>
    <property type="evidence" value="ECO:0007669"/>
    <property type="project" value="InterPro"/>
</dbReference>
<dbReference type="FunFam" id="1.10.150.20:FF:000003">
    <property type="entry name" value="DNA polymerase I"/>
    <property type="match status" value="1"/>
</dbReference>
<dbReference type="SUPFAM" id="SSF88723">
    <property type="entry name" value="PIN domain-like"/>
    <property type="match status" value="1"/>
</dbReference>
<dbReference type="InterPro" id="IPR036279">
    <property type="entry name" value="5-3_exonuclease_C_sf"/>
</dbReference>
<dbReference type="GO" id="GO:0008409">
    <property type="term" value="F:5'-3' exonuclease activity"/>
    <property type="evidence" value="ECO:0007669"/>
    <property type="project" value="InterPro"/>
</dbReference>
<accession>A0A4R1F921</accession>
<sequence>MNKKAWLIDSSIYVFKAWFTREDIYDVNGNPINAVMGFMDFVYKLLSVEKPQLIGFAFDESLETSHRRDIYPEYKANRATAPESLRLQFRLCREFLRHLGILEKASPFYEADDLLGTWGQQFYTDLIPVNFITADKDLAQLVKEDDHWWEYLRGEMLDTKKITKRFGAKPSQIADQLAIAGDKSDNIPGVPGVGMSTAGKLLRKFETLENLLANTSEISTMQIRGASRIQQLISDHQDTILLARQLTGIVCDIEAVKSKDFEISAMNNDAFGAFCDQLNVSEENQHRWLKLHHDLLQNADK</sequence>
<organism evidence="5 6">
    <name type="scientific">Cocleimonas flava</name>
    <dbReference type="NCBI Taxonomy" id="634765"/>
    <lineage>
        <taxon>Bacteria</taxon>
        <taxon>Pseudomonadati</taxon>
        <taxon>Pseudomonadota</taxon>
        <taxon>Gammaproteobacteria</taxon>
        <taxon>Thiotrichales</taxon>
        <taxon>Thiotrichaceae</taxon>
        <taxon>Cocleimonas</taxon>
    </lineage>
</organism>
<evidence type="ECO:0000313" key="5">
    <source>
        <dbReference type="EMBL" id="TCJ89219.1"/>
    </source>
</evidence>
<keyword evidence="1" id="KW-0540">Nuclease</keyword>
<dbReference type="PANTHER" id="PTHR42646:SF2">
    <property type="entry name" value="5'-3' EXONUCLEASE FAMILY PROTEIN"/>
    <property type="match status" value="1"/>
</dbReference>
<dbReference type="Proteomes" id="UP000294887">
    <property type="component" value="Unassembled WGS sequence"/>
</dbReference>
<dbReference type="GO" id="GO:0003677">
    <property type="term" value="F:DNA binding"/>
    <property type="evidence" value="ECO:0007669"/>
    <property type="project" value="UniProtKB-KW"/>
</dbReference>
<dbReference type="CDD" id="cd09859">
    <property type="entry name" value="PIN_53EXO"/>
    <property type="match status" value="1"/>
</dbReference>
<keyword evidence="3" id="KW-0238">DNA-binding</keyword>
<dbReference type="InterPro" id="IPR038969">
    <property type="entry name" value="FEN"/>
</dbReference>